<feature type="domain" description="DUF4283" evidence="2">
    <location>
        <begin position="43"/>
        <end position="126"/>
    </location>
</feature>
<comment type="caution">
    <text evidence="3">The sequence shown here is derived from an EMBL/GenBank/DDBJ whole genome shotgun (WGS) entry which is preliminary data.</text>
</comment>
<dbReference type="Proteomes" id="UP000554482">
    <property type="component" value="Unassembled WGS sequence"/>
</dbReference>
<name>A0A7J6XFU1_THATH</name>
<accession>A0A7J6XFU1</accession>
<protein>
    <recommendedName>
        <fullName evidence="2">DUF4283 domain-containing protein</fullName>
    </recommendedName>
</protein>
<reference evidence="3 4" key="1">
    <citation type="submission" date="2020-06" db="EMBL/GenBank/DDBJ databases">
        <title>Transcriptomic and genomic resources for Thalictrum thalictroides and T. hernandezii: Facilitating candidate gene discovery in an emerging model plant lineage.</title>
        <authorList>
            <person name="Arias T."/>
            <person name="Riano-Pachon D.M."/>
            <person name="Di Stilio V.S."/>
        </authorList>
    </citation>
    <scope>NUCLEOTIDE SEQUENCE [LARGE SCALE GENOMIC DNA]</scope>
    <source>
        <strain evidence="4">cv. WT478/WT964</strain>
        <tissue evidence="3">Leaves</tissue>
    </source>
</reference>
<dbReference type="AlphaFoldDB" id="A0A7J6XFU1"/>
<feature type="compositionally biased region" description="Acidic residues" evidence="1">
    <location>
        <begin position="437"/>
        <end position="450"/>
    </location>
</feature>
<evidence type="ECO:0000259" key="2">
    <source>
        <dbReference type="Pfam" id="PF14111"/>
    </source>
</evidence>
<evidence type="ECO:0000256" key="1">
    <source>
        <dbReference type="SAM" id="MobiDB-lite"/>
    </source>
</evidence>
<feature type="compositionally biased region" description="Low complexity" evidence="1">
    <location>
        <begin position="7"/>
        <end position="21"/>
    </location>
</feature>
<feature type="compositionally biased region" description="Basic and acidic residues" evidence="1">
    <location>
        <begin position="381"/>
        <end position="394"/>
    </location>
</feature>
<feature type="region of interest" description="Disordered" evidence="1">
    <location>
        <begin position="238"/>
        <end position="259"/>
    </location>
</feature>
<gene>
    <name evidence="3" type="ORF">FRX31_003132</name>
</gene>
<dbReference type="OrthoDB" id="1750790at2759"/>
<feature type="compositionally biased region" description="Basic and acidic residues" evidence="1">
    <location>
        <begin position="411"/>
        <end position="436"/>
    </location>
</feature>
<dbReference type="PANTHER" id="PTHR31286:SF167">
    <property type="entry name" value="OS09G0268800 PROTEIN"/>
    <property type="match status" value="1"/>
</dbReference>
<dbReference type="PANTHER" id="PTHR31286">
    <property type="entry name" value="GLYCINE-RICH CELL WALL STRUCTURAL PROTEIN 1.8-LIKE"/>
    <property type="match status" value="1"/>
</dbReference>
<evidence type="ECO:0000313" key="4">
    <source>
        <dbReference type="Proteomes" id="UP000554482"/>
    </source>
</evidence>
<feature type="region of interest" description="Disordered" evidence="1">
    <location>
        <begin position="1"/>
        <end position="21"/>
    </location>
</feature>
<keyword evidence="4" id="KW-1185">Reference proteome</keyword>
<organism evidence="3 4">
    <name type="scientific">Thalictrum thalictroides</name>
    <name type="common">Rue-anemone</name>
    <name type="synonym">Anemone thalictroides</name>
    <dbReference type="NCBI Taxonomy" id="46969"/>
    <lineage>
        <taxon>Eukaryota</taxon>
        <taxon>Viridiplantae</taxon>
        <taxon>Streptophyta</taxon>
        <taxon>Embryophyta</taxon>
        <taxon>Tracheophyta</taxon>
        <taxon>Spermatophyta</taxon>
        <taxon>Magnoliopsida</taxon>
        <taxon>Ranunculales</taxon>
        <taxon>Ranunculaceae</taxon>
        <taxon>Thalictroideae</taxon>
        <taxon>Thalictrum</taxon>
    </lineage>
</organism>
<dbReference type="Pfam" id="PF14111">
    <property type="entry name" value="DUF4283"/>
    <property type="match status" value="1"/>
</dbReference>
<proteinExistence type="predicted"/>
<evidence type="ECO:0000313" key="3">
    <source>
        <dbReference type="EMBL" id="KAF5207280.1"/>
    </source>
</evidence>
<feature type="compositionally biased region" description="Low complexity" evidence="1">
    <location>
        <begin position="243"/>
        <end position="259"/>
    </location>
</feature>
<dbReference type="InterPro" id="IPR040256">
    <property type="entry name" value="At4g02000-like"/>
</dbReference>
<sequence length="517" mass="58237">MGVSLHSTSSKNEELSSSSFNSKLNLSDSEVADFKEELSQLDKEKWERTILGKLLLTSPKHLDSNYILKQLSMQWKPKAGIKISTAAISIYRFEFTDYNDMEFVINKGPWLLDGHVVSFKKWEEDVPLRKMSFHVVSFWVQIHRLPLERVTCSVGIELGSKIGDVKEVDEKEHFDQEGPFLRIRIAVNTNKRLRSSLKMNGKNDSVLRLLLIYERLGIYCVNCRKIGHDRSECKEEYQEETSKSCSKSSSSFPSERSVSSSSQISITSRSLRAISPTLEVTSLAQNKAHDRDRVDDLAHINLGEEIEELIGGDVGDIELTDVAGDGCGAGKSDDEDFENGAEVENENQSVPLDENTVVSSNEDLDNVAVDNGDDEINGSDESQRSEDEGSHQETEGGNGEAKQYMQPFNPLRDDLKAIRDSENKFRCDDVEDKYGEDVPDSPEQEDSEGGMDYDEVQATLQSYNEGNQFNHGVEMDGQIVPFMAYIQQEEHNARLQTDMEEGSPTIEVIIFDYELSF</sequence>
<feature type="compositionally biased region" description="Polar residues" evidence="1">
    <location>
        <begin position="346"/>
        <end position="361"/>
    </location>
</feature>
<dbReference type="EMBL" id="JABWDY010001604">
    <property type="protein sequence ID" value="KAF5207280.1"/>
    <property type="molecule type" value="Genomic_DNA"/>
</dbReference>
<feature type="compositionally biased region" description="Acidic residues" evidence="1">
    <location>
        <begin position="333"/>
        <end position="345"/>
    </location>
</feature>
<feature type="region of interest" description="Disordered" evidence="1">
    <location>
        <begin position="325"/>
        <end position="450"/>
    </location>
</feature>
<dbReference type="InterPro" id="IPR025558">
    <property type="entry name" value="DUF4283"/>
</dbReference>